<evidence type="ECO:0000313" key="2">
    <source>
        <dbReference type="EMBL" id="MFC6955412.1"/>
    </source>
</evidence>
<dbReference type="PANTHER" id="PTHR43441:SF11">
    <property type="entry name" value="RIBOSOMAL-PROTEIN-SERINE ACETYLTRANSFERASE"/>
    <property type="match status" value="1"/>
</dbReference>
<dbReference type="InterPro" id="IPR051908">
    <property type="entry name" value="Ribosomal_N-acetyltransferase"/>
</dbReference>
<dbReference type="RefSeq" id="WP_336352338.1">
    <property type="nucleotide sequence ID" value="NZ_JAZAQL010000006.1"/>
</dbReference>
<feature type="domain" description="N-acetyltransferase" evidence="1">
    <location>
        <begin position="45"/>
        <end position="158"/>
    </location>
</feature>
<dbReference type="InterPro" id="IPR000182">
    <property type="entry name" value="GNAT_dom"/>
</dbReference>
<name>A0ABD5VQC4_9EURY</name>
<dbReference type="Pfam" id="PF13302">
    <property type="entry name" value="Acetyltransf_3"/>
    <property type="match status" value="1"/>
</dbReference>
<protein>
    <submittedName>
        <fullName evidence="2">GNAT family protein</fullName>
    </submittedName>
</protein>
<dbReference type="InterPro" id="IPR016181">
    <property type="entry name" value="Acyl_CoA_acyltransferase"/>
</dbReference>
<gene>
    <name evidence="2" type="ORF">ACFQGB_21320</name>
</gene>
<dbReference type="AlphaFoldDB" id="A0ABD5VQC4"/>
<keyword evidence="3" id="KW-1185">Reference proteome</keyword>
<organism evidence="2 3">
    <name type="scientific">Halorubellus litoreus</name>
    <dbReference type="NCBI Taxonomy" id="755308"/>
    <lineage>
        <taxon>Archaea</taxon>
        <taxon>Methanobacteriati</taxon>
        <taxon>Methanobacteriota</taxon>
        <taxon>Stenosarchaea group</taxon>
        <taxon>Halobacteria</taxon>
        <taxon>Halobacteriales</taxon>
        <taxon>Halorubellaceae</taxon>
        <taxon>Halorubellus</taxon>
    </lineage>
</organism>
<dbReference type="Proteomes" id="UP001596395">
    <property type="component" value="Unassembled WGS sequence"/>
</dbReference>
<proteinExistence type="predicted"/>
<dbReference type="PANTHER" id="PTHR43441">
    <property type="entry name" value="RIBOSOMAL-PROTEIN-SERINE ACETYLTRANSFERASE"/>
    <property type="match status" value="1"/>
</dbReference>
<evidence type="ECO:0000259" key="1">
    <source>
        <dbReference type="Pfam" id="PF13302"/>
    </source>
</evidence>
<comment type="caution">
    <text evidence="2">The sequence shown here is derived from an EMBL/GenBank/DDBJ whole genome shotgun (WGS) entry which is preliminary data.</text>
</comment>
<sequence>MTELFFDEIRTERLHLVRESVADADLGERYESMNEDAIEDGELAYVPIEPFEHLQDAREYVAQREGRMQSGDAGTYVVRPREGEPGAGEPAGEAELFAIWDEQTAFMTFGLRKRFWGRGYSGERAAAFLRVAFEHLDLELVSVTHLVGNENSRRAIEKYVDRYGGRRVGRFRNQHVVDDEPRDVVRYEITQVDYAESGERPDCEFVEERENRRESP</sequence>
<dbReference type="SUPFAM" id="SSF55729">
    <property type="entry name" value="Acyl-CoA N-acyltransferases (Nat)"/>
    <property type="match status" value="1"/>
</dbReference>
<dbReference type="EMBL" id="JBHSXN010000006">
    <property type="protein sequence ID" value="MFC6955412.1"/>
    <property type="molecule type" value="Genomic_DNA"/>
</dbReference>
<dbReference type="Gene3D" id="3.40.630.30">
    <property type="match status" value="1"/>
</dbReference>
<evidence type="ECO:0000313" key="3">
    <source>
        <dbReference type="Proteomes" id="UP001596395"/>
    </source>
</evidence>
<reference evidence="2 3" key="1">
    <citation type="journal article" date="2019" name="Int. J. Syst. Evol. Microbiol.">
        <title>The Global Catalogue of Microorganisms (GCM) 10K type strain sequencing project: providing services to taxonomists for standard genome sequencing and annotation.</title>
        <authorList>
            <consortium name="The Broad Institute Genomics Platform"/>
            <consortium name="The Broad Institute Genome Sequencing Center for Infectious Disease"/>
            <person name="Wu L."/>
            <person name="Ma J."/>
        </authorList>
    </citation>
    <scope>NUCLEOTIDE SEQUENCE [LARGE SCALE GENOMIC DNA]</scope>
    <source>
        <strain evidence="2 3">GX26</strain>
    </source>
</reference>
<accession>A0ABD5VQC4</accession>